<dbReference type="EMBL" id="CM032183">
    <property type="protein sequence ID" value="KAG7095636.1"/>
    <property type="molecule type" value="Genomic_DNA"/>
</dbReference>
<dbReference type="InterPro" id="IPR045339">
    <property type="entry name" value="DUF6534"/>
</dbReference>
<dbReference type="GeneID" id="66075435"/>
<feature type="domain" description="DUF6534" evidence="2">
    <location>
        <begin position="38"/>
        <end position="122"/>
    </location>
</feature>
<dbReference type="PANTHER" id="PTHR40465">
    <property type="entry name" value="CHROMOSOME 1, WHOLE GENOME SHOTGUN SEQUENCE"/>
    <property type="match status" value="1"/>
</dbReference>
<proteinExistence type="predicted"/>
<evidence type="ECO:0000259" key="2">
    <source>
        <dbReference type="Pfam" id="PF20152"/>
    </source>
</evidence>
<keyword evidence="1" id="KW-0472">Membrane</keyword>
<dbReference type="KEGG" id="more:E1B28_006359"/>
<dbReference type="PANTHER" id="PTHR40465:SF1">
    <property type="entry name" value="DUF6534 DOMAIN-CONTAINING PROTEIN"/>
    <property type="match status" value="1"/>
</dbReference>
<comment type="caution">
    <text evidence="3">The sequence shown here is derived from an EMBL/GenBank/DDBJ whole genome shotgun (WGS) entry which is preliminary data.</text>
</comment>
<dbReference type="Pfam" id="PF20152">
    <property type="entry name" value="DUF6534"/>
    <property type="match status" value="1"/>
</dbReference>
<name>A0A9P7S538_9AGAR</name>
<accession>A0A9P7S538</accession>
<evidence type="ECO:0000313" key="4">
    <source>
        <dbReference type="Proteomes" id="UP001049176"/>
    </source>
</evidence>
<sequence>MVIMAGFEGNLIVPLDGEPAEGPSIMVVCVVVWLASNLIADSLIALTLIILLSRASRMIPSAKTRLEKIMMVCIETGLITGCAALTELIFFLAFRNSFLHLIFFFMLPKLYSNSMMATLNVRLAIPGRTFRENAQWDWAKADLGTEVVSPPGVRREVANVS</sequence>
<dbReference type="AlphaFoldDB" id="A0A9P7S538"/>
<reference evidence="3" key="1">
    <citation type="journal article" date="2021" name="Genome Biol. Evol.">
        <title>The assembled and annotated genome of the fairy-ring fungus Marasmius oreades.</title>
        <authorList>
            <person name="Hiltunen M."/>
            <person name="Ament-Velasquez S.L."/>
            <person name="Johannesson H."/>
        </authorList>
    </citation>
    <scope>NUCLEOTIDE SEQUENCE</scope>
    <source>
        <strain evidence="3">03SP1</strain>
    </source>
</reference>
<organism evidence="3 4">
    <name type="scientific">Marasmius oreades</name>
    <name type="common">fairy-ring Marasmius</name>
    <dbReference type="NCBI Taxonomy" id="181124"/>
    <lineage>
        <taxon>Eukaryota</taxon>
        <taxon>Fungi</taxon>
        <taxon>Dikarya</taxon>
        <taxon>Basidiomycota</taxon>
        <taxon>Agaricomycotina</taxon>
        <taxon>Agaricomycetes</taxon>
        <taxon>Agaricomycetidae</taxon>
        <taxon>Agaricales</taxon>
        <taxon>Marasmiineae</taxon>
        <taxon>Marasmiaceae</taxon>
        <taxon>Marasmius</taxon>
    </lineage>
</organism>
<keyword evidence="1" id="KW-0812">Transmembrane</keyword>
<keyword evidence="4" id="KW-1185">Reference proteome</keyword>
<feature type="transmembrane region" description="Helical" evidence="1">
    <location>
        <begin position="25"/>
        <end position="52"/>
    </location>
</feature>
<evidence type="ECO:0000256" key="1">
    <source>
        <dbReference type="SAM" id="Phobius"/>
    </source>
</evidence>
<protein>
    <recommendedName>
        <fullName evidence="2">DUF6534 domain-containing protein</fullName>
    </recommendedName>
</protein>
<feature type="transmembrane region" description="Helical" evidence="1">
    <location>
        <begin position="72"/>
        <end position="92"/>
    </location>
</feature>
<evidence type="ECO:0000313" key="3">
    <source>
        <dbReference type="EMBL" id="KAG7095636.1"/>
    </source>
</evidence>
<dbReference type="OrthoDB" id="3070057at2759"/>
<dbReference type="Proteomes" id="UP001049176">
    <property type="component" value="Chromosome 3"/>
</dbReference>
<keyword evidence="1" id="KW-1133">Transmembrane helix</keyword>
<feature type="transmembrane region" description="Helical" evidence="1">
    <location>
        <begin position="98"/>
        <end position="121"/>
    </location>
</feature>
<dbReference type="RefSeq" id="XP_043012106.1">
    <property type="nucleotide sequence ID" value="XM_043151013.1"/>
</dbReference>
<gene>
    <name evidence="3" type="ORF">E1B28_006359</name>
</gene>